<keyword evidence="6 7" id="KW-0472">Membrane</keyword>
<protein>
    <submittedName>
        <fullName evidence="9">Membrane associated serine protease, rhomboid family</fullName>
    </submittedName>
</protein>
<keyword evidence="5 7" id="KW-1133">Transmembrane helix</keyword>
<keyword evidence="10" id="KW-1185">Reference proteome</keyword>
<evidence type="ECO:0000256" key="2">
    <source>
        <dbReference type="ARBA" id="ARBA00009045"/>
    </source>
</evidence>
<evidence type="ECO:0000259" key="8">
    <source>
        <dbReference type="Pfam" id="PF01694"/>
    </source>
</evidence>
<dbReference type="AlphaFoldDB" id="A0A1H2PZA9"/>
<dbReference type="RefSeq" id="WP_091810919.1">
    <property type="nucleotide sequence ID" value="NZ_FNNE01000001.1"/>
</dbReference>
<feature type="transmembrane region" description="Helical" evidence="7">
    <location>
        <begin position="194"/>
        <end position="211"/>
    </location>
</feature>
<dbReference type="STRING" id="488533.SAMN04487960_10127"/>
<feature type="transmembrane region" description="Helical" evidence="7">
    <location>
        <begin position="17"/>
        <end position="35"/>
    </location>
</feature>
<reference evidence="9 10" key="1">
    <citation type="submission" date="2016-10" db="EMBL/GenBank/DDBJ databases">
        <authorList>
            <person name="de Groot N.N."/>
        </authorList>
    </citation>
    <scope>NUCLEOTIDE SEQUENCE [LARGE SCALE GENOMIC DNA]</scope>
    <source>
        <strain evidence="9 10">CGMCC 1.7059</strain>
    </source>
</reference>
<evidence type="ECO:0000256" key="5">
    <source>
        <dbReference type="ARBA" id="ARBA00022989"/>
    </source>
</evidence>
<evidence type="ECO:0000256" key="1">
    <source>
        <dbReference type="ARBA" id="ARBA00004141"/>
    </source>
</evidence>
<dbReference type="InterPro" id="IPR050925">
    <property type="entry name" value="Rhomboid_protease_S54"/>
</dbReference>
<dbReference type="OrthoDB" id="9814037at2"/>
<dbReference type="InterPro" id="IPR022764">
    <property type="entry name" value="Peptidase_S54_rhomboid_dom"/>
</dbReference>
<dbReference type="EMBL" id="FNNE01000001">
    <property type="protein sequence ID" value="SDV99844.1"/>
    <property type="molecule type" value="Genomic_DNA"/>
</dbReference>
<gene>
    <name evidence="9" type="ORF">SAMN04487960_10127</name>
</gene>
<keyword evidence="9" id="KW-0645">Protease</keyword>
<feature type="domain" description="Peptidase S54 rhomboid" evidence="8">
    <location>
        <begin position="156"/>
        <end position="303"/>
    </location>
</feature>
<comment type="similarity">
    <text evidence="2">Belongs to the peptidase S54 family.</text>
</comment>
<evidence type="ECO:0000256" key="6">
    <source>
        <dbReference type="ARBA" id="ARBA00023136"/>
    </source>
</evidence>
<evidence type="ECO:0000313" key="10">
    <source>
        <dbReference type="Proteomes" id="UP000199675"/>
    </source>
</evidence>
<dbReference type="GO" id="GO:0006508">
    <property type="term" value="P:proteolysis"/>
    <property type="evidence" value="ECO:0007669"/>
    <property type="project" value="UniProtKB-KW"/>
</dbReference>
<keyword evidence="3 7" id="KW-0812">Transmembrane</keyword>
<dbReference type="Proteomes" id="UP000199675">
    <property type="component" value="Unassembled WGS sequence"/>
</dbReference>
<dbReference type="InterPro" id="IPR035952">
    <property type="entry name" value="Rhomboid-like_sf"/>
</dbReference>
<comment type="subcellular location">
    <subcellularLocation>
        <location evidence="1">Membrane</location>
        <topology evidence="1">Multi-pass membrane protein</topology>
    </subcellularLocation>
</comment>
<dbReference type="Gene3D" id="1.20.1540.10">
    <property type="entry name" value="Rhomboid-like"/>
    <property type="match status" value="1"/>
</dbReference>
<sequence length="485" mass="55072">MLIVPAENVINWKRPPWATLGLMLACFLVFVFYQSDDDRIAEAVLDNYLASDLVDLESPVYENYLQRQIGLENASGMTDRLERFQRAVKKQDTVSQAGMMAFDMSFYRYMQENRDILWASAERARWQELREPIHTQTLELSSFRSGLVPAELTPSTLVSYQFLHGGWGHLIGNMVFLFMLGFTVEKALGIGRYLIAYLLCGIVSGLVFTAFSLGSPIPLVGASGSIAGLMGMYVAIYGRQTIRFFGFFWVYFNYFRAPALAMLPVWLGKEIYDYYFAGATGIAYMAHAGGLVAGAGVILLLGRSWFQVRESFYEPEQEAQDQRFTASYAQAMATLGRMEFDLAKAQFGALWERYPERLVLLEHLYQLAKLRPDLPEYRARTCELMNEALRQKLTERLVEVWQEYLAKGEAHHPLAAGDHNRVLFACLRSDNLKLAEKAFERLRSSGDSLLVEEACQLLADEFDKRQMSPKARHYRSLLGGPAQAI</sequence>
<keyword evidence="4" id="KW-0378">Hydrolase</keyword>
<evidence type="ECO:0000313" key="9">
    <source>
        <dbReference type="EMBL" id="SDV99844.1"/>
    </source>
</evidence>
<accession>A0A1H2PZA9</accession>
<dbReference type="GO" id="GO:0004252">
    <property type="term" value="F:serine-type endopeptidase activity"/>
    <property type="evidence" value="ECO:0007669"/>
    <property type="project" value="InterPro"/>
</dbReference>
<dbReference type="PANTHER" id="PTHR43731">
    <property type="entry name" value="RHOMBOID PROTEASE"/>
    <property type="match status" value="1"/>
</dbReference>
<dbReference type="Pfam" id="PF01694">
    <property type="entry name" value="Rhomboid"/>
    <property type="match status" value="1"/>
</dbReference>
<dbReference type="PANTHER" id="PTHR43731:SF14">
    <property type="entry name" value="PRESENILIN-ASSOCIATED RHOMBOID-LIKE PROTEIN, MITOCHONDRIAL"/>
    <property type="match status" value="1"/>
</dbReference>
<proteinExistence type="inferred from homology"/>
<evidence type="ECO:0000256" key="7">
    <source>
        <dbReference type="SAM" id="Phobius"/>
    </source>
</evidence>
<evidence type="ECO:0000256" key="4">
    <source>
        <dbReference type="ARBA" id="ARBA00022801"/>
    </source>
</evidence>
<dbReference type="SUPFAM" id="SSF144091">
    <property type="entry name" value="Rhomboid-like"/>
    <property type="match status" value="1"/>
</dbReference>
<name>A0A1H2PZA9_9GAMM</name>
<organism evidence="9 10">
    <name type="scientific">Marinobacter mobilis</name>
    <dbReference type="NCBI Taxonomy" id="488533"/>
    <lineage>
        <taxon>Bacteria</taxon>
        <taxon>Pseudomonadati</taxon>
        <taxon>Pseudomonadota</taxon>
        <taxon>Gammaproteobacteria</taxon>
        <taxon>Pseudomonadales</taxon>
        <taxon>Marinobacteraceae</taxon>
        <taxon>Marinobacter</taxon>
    </lineage>
</organism>
<feature type="transmembrane region" description="Helical" evidence="7">
    <location>
        <begin position="217"/>
        <end position="236"/>
    </location>
</feature>
<feature type="transmembrane region" description="Helical" evidence="7">
    <location>
        <begin position="248"/>
        <end position="268"/>
    </location>
</feature>
<feature type="transmembrane region" description="Helical" evidence="7">
    <location>
        <begin position="274"/>
        <end position="301"/>
    </location>
</feature>
<dbReference type="GO" id="GO:0016020">
    <property type="term" value="C:membrane"/>
    <property type="evidence" value="ECO:0007669"/>
    <property type="project" value="UniProtKB-SubCell"/>
</dbReference>
<evidence type="ECO:0000256" key="3">
    <source>
        <dbReference type="ARBA" id="ARBA00022692"/>
    </source>
</evidence>